<dbReference type="InterPro" id="IPR042099">
    <property type="entry name" value="ANL_N_sf"/>
</dbReference>
<dbReference type="PROSITE" id="PS00455">
    <property type="entry name" value="AMP_BINDING"/>
    <property type="match status" value="1"/>
</dbReference>
<dbReference type="GO" id="GO:0031177">
    <property type="term" value="F:phosphopantetheine binding"/>
    <property type="evidence" value="ECO:0007669"/>
    <property type="project" value="InterPro"/>
</dbReference>
<dbReference type="PROSITE" id="PS50075">
    <property type="entry name" value="CARRIER"/>
    <property type="match status" value="1"/>
</dbReference>
<keyword evidence="3" id="KW-0596">Phosphopantetheine</keyword>
<comment type="caution">
    <text evidence="6">The sequence shown here is derived from an EMBL/GenBank/DDBJ whole genome shotgun (WGS) entry which is preliminary data.</text>
</comment>
<dbReference type="Gene3D" id="3.40.50.12780">
    <property type="entry name" value="N-terminal domain of ligase-like"/>
    <property type="match status" value="1"/>
</dbReference>
<evidence type="ECO:0000313" key="6">
    <source>
        <dbReference type="EMBL" id="ETX03423.1"/>
    </source>
</evidence>
<dbReference type="InterPro" id="IPR009081">
    <property type="entry name" value="PP-bd_ACP"/>
</dbReference>
<dbReference type="PANTHER" id="PTHR22754:SF32">
    <property type="entry name" value="DISCO-INTERACTING PROTEIN 2"/>
    <property type="match status" value="1"/>
</dbReference>
<accession>W4LZU6</accession>
<dbReference type="Gene3D" id="3.30.300.30">
    <property type="match status" value="2"/>
</dbReference>
<feature type="domain" description="Carrier" evidence="5">
    <location>
        <begin position="1312"/>
        <end position="1387"/>
    </location>
</feature>
<organism evidence="6 7">
    <name type="scientific">Entotheonella factor</name>
    <dbReference type="NCBI Taxonomy" id="1429438"/>
    <lineage>
        <taxon>Bacteria</taxon>
        <taxon>Pseudomonadati</taxon>
        <taxon>Nitrospinota/Tectimicrobiota group</taxon>
        <taxon>Candidatus Tectimicrobiota</taxon>
        <taxon>Candidatus Entotheonellia</taxon>
        <taxon>Candidatus Entotheonellales</taxon>
        <taxon>Candidatus Entotheonellaceae</taxon>
        <taxon>Candidatus Entotheonella</taxon>
    </lineage>
</organism>
<dbReference type="InterPro" id="IPR036736">
    <property type="entry name" value="ACP-like_sf"/>
</dbReference>
<evidence type="ECO:0000256" key="2">
    <source>
        <dbReference type="ARBA" id="ARBA00006432"/>
    </source>
</evidence>
<evidence type="ECO:0000256" key="4">
    <source>
        <dbReference type="ARBA" id="ARBA00022553"/>
    </source>
</evidence>
<dbReference type="InterPro" id="IPR029058">
    <property type="entry name" value="AB_hydrolase_fold"/>
</dbReference>
<dbReference type="PATRIC" id="fig|1429438.4.peg.213"/>
<dbReference type="InterPro" id="IPR020845">
    <property type="entry name" value="AMP-binding_CS"/>
</dbReference>
<comment type="cofactor">
    <cofactor evidence="1">
        <name>pantetheine 4'-phosphate</name>
        <dbReference type="ChEBI" id="CHEBI:47942"/>
    </cofactor>
</comment>
<dbReference type="InterPro" id="IPR000873">
    <property type="entry name" value="AMP-dep_synth/lig_dom"/>
</dbReference>
<dbReference type="CDD" id="cd05906">
    <property type="entry name" value="A_NRPS_TubE_like"/>
    <property type="match status" value="1"/>
</dbReference>
<dbReference type="InterPro" id="IPR006162">
    <property type="entry name" value="Ppantetheine_attach_site"/>
</dbReference>
<dbReference type="SUPFAM" id="SSF56801">
    <property type="entry name" value="Acetyl-CoA synthetase-like"/>
    <property type="match status" value="2"/>
</dbReference>
<dbReference type="Gene3D" id="3.40.50.1820">
    <property type="entry name" value="alpha/beta hydrolase"/>
    <property type="match status" value="1"/>
</dbReference>
<sequence length="1407" mass="156816">MESLFPVARGAQLLKTGKELIDIEAALLAEPSVEACVVLERLTASSGLQRVAYVVTTKPFADTRLQAHMQARFPTAMLPDTYVPVSVIPLTETGEVDEAALLRLPVIDSQVVAGWETHLQAQAEIEQAVVLVHEETEPLPPLYLPELLSDAREASTTLVVPHAEAGPQLTDADKLAIAHGVPLRQEDEAPATLADALRLAALHEPATGIVYIQSDGQEIVQSYPALLEEAERILTGLRQLGLQPQDTVLFQFDRNEDFIPAFWGCVLGGFVPVPLSVPPTYEPHHALVNQLRSACRLLERPLIFTSSRLALAIQVLSESWEGEKLQVAAIDEMHTYPCDRNWHVSQPDDMALILLTSGSTGTPKGVIQTHRSLLYRSAGAVQMNAFSRQDISLNWMPLSHVGGIVMFHLRDVYLKCRQIHVRTEDVLQNPLVWLDLIDLYRATVTWAPNFAFALINEHAVEIRGRHWDLSSMTFILNGGEAIVAKTARRFLELLLPHGLPSTAMHPAWGMSETCSGVTSSHRFTLDATADDDLCVAVGAPIPGVMIRIVDPQCRVMDEGAIGRVQVKGAPVTTGYYKHPELNEEVFTDSGWFETGDLGFLREGYLTITGREKEVIIINGLNYPSADIEAVVEEIKGVEVSYTAACAVRGAQSDTEQLAIFCHLASTDWHHCVEVTKQIRQRVVRQIGINPAYVIPVEKEAIPKTVIGKIQRTALRQRFEAGAFNDVLKHLDSQLEAVNRLPSWFYRPIWRRQNAVRHTDFTHRGTYLIFMDRIGLGDHVGKLLAKRHQACVRVETGTDFAQLSPHHYCMDPVNPSHYRRLLDDLATKQVRPDHILHLWTYSKSTGEISSLELLEQAQELGLYSLLCLIQALEQINQAESPVRLQVISSDVQYISSGEKVACEKAPLLGLLKTISQEISWLTCHHIDLSVDRNEINSAHLLQELCVLQKDQEVAYRDGYRWVPRLQNVDFHHEAPHDIPFKPGGMYLLSGGLGGIGVELARHLLQHYQARLLLVGRTPMPDMLIPDVDKALDESVVQHLQAYQELKRLGGEVMYRAVDLADKLRLQQAVSQAKSRWGCELDGVIHLAGIFQPRLIMEETRTSLAASLRAKMLGTWSLYQLIKDQPHGVFIAFSSVNGFFGGATASAYAAASCFLESFMACQQRHRYPQSYCFSWSMWDEVGMSRDYQMKSLSRAKGYHAITAEQGLSSFLLGLRYHQTHLLVGLDGGNPHIRRHCETLSPGMQTLRAYCTVKSNDVSISNLQDVEVLDRFQVPCPCDVLQLQEMPLTPDLNIDRHALSVLNAASPGGEADYVPPRTSTEETLVAIWCEVLKLDRIGIHDNFFALGGHSLIATQVISRIRRAFRVELSLPNLFESPTVASLAERIDALQRAQDMLPAGGLLEDEEEEEW</sequence>
<reference evidence="6 7" key="1">
    <citation type="journal article" date="2014" name="Nature">
        <title>An environmental bacterial taxon with a large and distinct metabolic repertoire.</title>
        <authorList>
            <person name="Wilson M.C."/>
            <person name="Mori T."/>
            <person name="Ruckert C."/>
            <person name="Uria A.R."/>
            <person name="Helf M.J."/>
            <person name="Takada K."/>
            <person name="Gernert C."/>
            <person name="Steffens U.A."/>
            <person name="Heycke N."/>
            <person name="Schmitt S."/>
            <person name="Rinke C."/>
            <person name="Helfrich E.J."/>
            <person name="Brachmann A.O."/>
            <person name="Gurgui C."/>
            <person name="Wakimoto T."/>
            <person name="Kracht M."/>
            <person name="Crusemann M."/>
            <person name="Hentschel U."/>
            <person name="Abe I."/>
            <person name="Matsunaga S."/>
            <person name="Kalinowski J."/>
            <person name="Takeyama H."/>
            <person name="Piel J."/>
        </authorList>
    </citation>
    <scope>NUCLEOTIDE SEQUENCE [LARGE SCALE GENOMIC DNA]</scope>
    <source>
        <strain evidence="7">TSY1</strain>
    </source>
</reference>
<keyword evidence="7" id="KW-1185">Reference proteome</keyword>
<evidence type="ECO:0000259" key="5">
    <source>
        <dbReference type="PROSITE" id="PS50075"/>
    </source>
</evidence>
<proteinExistence type="inferred from homology"/>
<comment type="similarity">
    <text evidence="2">Belongs to the ATP-dependent AMP-binding enzyme family.</text>
</comment>
<protein>
    <recommendedName>
        <fullName evidence="5">Carrier domain-containing protein</fullName>
    </recommendedName>
</protein>
<dbReference type="SUPFAM" id="SSF51735">
    <property type="entry name" value="NAD(P)-binding Rossmann-fold domains"/>
    <property type="match status" value="2"/>
</dbReference>
<dbReference type="Pfam" id="PF21394">
    <property type="entry name" value="Beta-ketacyl_N"/>
    <property type="match status" value="1"/>
</dbReference>
<dbReference type="InterPro" id="IPR045851">
    <property type="entry name" value="AMP-bd_C_sf"/>
</dbReference>
<dbReference type="Gene3D" id="3.40.50.720">
    <property type="entry name" value="NAD(P)-binding Rossmann-like Domain"/>
    <property type="match status" value="1"/>
</dbReference>
<dbReference type="InterPro" id="IPR036291">
    <property type="entry name" value="NAD(P)-bd_dom_sf"/>
</dbReference>
<dbReference type="InterPro" id="IPR057326">
    <property type="entry name" value="KR_dom"/>
</dbReference>
<dbReference type="InterPro" id="IPR013968">
    <property type="entry name" value="PKS_KR"/>
</dbReference>
<dbReference type="FunFam" id="1.10.1200.10:FF:000005">
    <property type="entry name" value="Nonribosomal peptide synthetase 1"/>
    <property type="match status" value="1"/>
</dbReference>
<dbReference type="PROSITE" id="PS00012">
    <property type="entry name" value="PHOSPHOPANTETHEINE"/>
    <property type="match status" value="1"/>
</dbReference>
<evidence type="ECO:0000256" key="1">
    <source>
        <dbReference type="ARBA" id="ARBA00001957"/>
    </source>
</evidence>
<evidence type="ECO:0000313" key="7">
    <source>
        <dbReference type="Proteomes" id="UP000019141"/>
    </source>
</evidence>
<evidence type="ECO:0000256" key="3">
    <source>
        <dbReference type="ARBA" id="ARBA00022450"/>
    </source>
</evidence>
<dbReference type="HOGENOM" id="CLU_000895_0_0_7"/>
<dbReference type="SUPFAM" id="SSF47336">
    <property type="entry name" value="ACP-like"/>
    <property type="match status" value="1"/>
</dbReference>
<dbReference type="CDD" id="cd08953">
    <property type="entry name" value="KR_2_SDR_x"/>
    <property type="match status" value="1"/>
</dbReference>
<dbReference type="Pfam" id="PF00550">
    <property type="entry name" value="PP-binding"/>
    <property type="match status" value="1"/>
</dbReference>
<dbReference type="Pfam" id="PF08659">
    <property type="entry name" value="KR"/>
    <property type="match status" value="1"/>
</dbReference>
<dbReference type="Pfam" id="PF00501">
    <property type="entry name" value="AMP-binding"/>
    <property type="match status" value="1"/>
</dbReference>
<dbReference type="Proteomes" id="UP000019141">
    <property type="component" value="Unassembled WGS sequence"/>
</dbReference>
<keyword evidence="4" id="KW-0597">Phosphoprotein</keyword>
<dbReference type="InterPro" id="IPR020806">
    <property type="entry name" value="PKS_PP-bd"/>
</dbReference>
<dbReference type="SMART" id="SM00823">
    <property type="entry name" value="PKS_PP"/>
    <property type="match status" value="1"/>
</dbReference>
<name>W4LZU6_ENTF1</name>
<dbReference type="PANTHER" id="PTHR22754">
    <property type="entry name" value="DISCO-INTERACTING PROTEIN 2 DIP2 -RELATED"/>
    <property type="match status" value="1"/>
</dbReference>
<gene>
    <name evidence="6" type="ORF">ETSY1_00090</name>
</gene>
<dbReference type="EMBL" id="AZHW01000049">
    <property type="protein sequence ID" value="ETX03423.1"/>
    <property type="molecule type" value="Genomic_DNA"/>
</dbReference>
<dbReference type="SMART" id="SM00822">
    <property type="entry name" value="PKS_KR"/>
    <property type="match status" value="1"/>
</dbReference>
<dbReference type="InterPro" id="IPR049490">
    <property type="entry name" value="C883_1060-like_KR_N"/>
</dbReference>